<protein>
    <submittedName>
        <fullName evidence="2">Uncharacterized protein</fullName>
    </submittedName>
</protein>
<evidence type="ECO:0000313" key="2">
    <source>
        <dbReference type="EMBL" id="RKF80690.1"/>
    </source>
</evidence>
<evidence type="ECO:0000313" key="3">
    <source>
        <dbReference type="Proteomes" id="UP000283383"/>
    </source>
</evidence>
<gene>
    <name evidence="2" type="ORF">GcM3_043006</name>
</gene>
<keyword evidence="3" id="KW-1185">Reference proteome</keyword>
<proteinExistence type="predicted"/>
<organism evidence="2 3">
    <name type="scientific">Golovinomyces cichoracearum</name>
    <dbReference type="NCBI Taxonomy" id="62708"/>
    <lineage>
        <taxon>Eukaryota</taxon>
        <taxon>Fungi</taxon>
        <taxon>Dikarya</taxon>
        <taxon>Ascomycota</taxon>
        <taxon>Pezizomycotina</taxon>
        <taxon>Leotiomycetes</taxon>
        <taxon>Erysiphales</taxon>
        <taxon>Erysiphaceae</taxon>
        <taxon>Golovinomyces</taxon>
    </lineage>
</organism>
<feature type="region of interest" description="Disordered" evidence="1">
    <location>
        <begin position="315"/>
        <end position="375"/>
    </location>
</feature>
<name>A0A420J1L5_9PEZI</name>
<accession>A0A420J1L5</accession>
<comment type="caution">
    <text evidence="2">The sequence shown here is derived from an EMBL/GenBank/DDBJ whole genome shotgun (WGS) entry which is preliminary data.</text>
</comment>
<reference evidence="2 3" key="1">
    <citation type="journal article" date="2018" name="BMC Genomics">
        <title>Comparative genome analyses reveal sequence features reflecting distinct modes of host-adaptation between dicot and monocot powdery mildew.</title>
        <authorList>
            <person name="Wu Y."/>
            <person name="Ma X."/>
            <person name="Pan Z."/>
            <person name="Kale S.D."/>
            <person name="Song Y."/>
            <person name="King H."/>
            <person name="Zhang Q."/>
            <person name="Presley C."/>
            <person name="Deng X."/>
            <person name="Wei C.I."/>
            <person name="Xiao S."/>
        </authorList>
    </citation>
    <scope>NUCLEOTIDE SEQUENCE [LARGE SCALE GENOMIC DNA]</scope>
    <source>
        <strain evidence="2">UMSG3</strain>
    </source>
</reference>
<dbReference type="Proteomes" id="UP000283383">
    <property type="component" value="Unassembled WGS sequence"/>
</dbReference>
<dbReference type="AlphaFoldDB" id="A0A420J1L5"/>
<evidence type="ECO:0000256" key="1">
    <source>
        <dbReference type="SAM" id="MobiDB-lite"/>
    </source>
</evidence>
<sequence length="591" mass="66298">MESSYKRSKNCHLSYGNRNKSVLGSQLDSTPTNYSGWITTELALKSNGFPKTTLDKLTACQYKSSLIEQEGGIENNPTALSAKLPQNQVENSYNQGRAISSHNIHFRKNDYEEPHPRIGNKNIQSKFSPAEIDIGAKSTPALIQGRSTARFNIPVDEIKKISKKNEKDGPHKSSLLLISAKSAAFDGEPKTKTCDFKGKSELPTKDFMYQEKNNVLLGQKDLCVPEPFEIDEFDEGIDDNDFIMADLIKAFPDGELLSTKNKDSTSNIVHSPVSSLAYDIDHSTTDLVGEVNSRNLTCEESYQLPALMHNLTDKSALGSSKDPSLDKDLTEDAATDFDSPDSAKKGARRRRNIVENQADSNLTQPKKLRKNVLQPDLRTEELSDLSVKTYSTQRESESTPNMVSNQDVTIFGTRNTPLVSSSLDTILDDSHKFTDPGPFARPEFPPLAGDDGPIIGLSSENFLRVCFRIGELIKVAGRCITLRQAPLIELFARVTNSHREPNTTRQAFQFTDLWHNRPPFIRGVLMNYEATRLINQESKVFIDNGQKLMARVLATIRRDTNQSRGWLLHIINIRKTDWEEISWTRKILSTK</sequence>
<feature type="compositionally biased region" description="Polar residues" evidence="1">
    <location>
        <begin position="354"/>
        <end position="364"/>
    </location>
</feature>
<dbReference type="EMBL" id="MCBQ01004313">
    <property type="protein sequence ID" value="RKF80690.1"/>
    <property type="molecule type" value="Genomic_DNA"/>
</dbReference>